<protein>
    <submittedName>
        <fullName evidence="3">Uncharacterized protein</fullName>
    </submittedName>
</protein>
<feature type="transmembrane region" description="Helical" evidence="2">
    <location>
        <begin position="20"/>
        <end position="47"/>
    </location>
</feature>
<reference evidence="3 4" key="1">
    <citation type="journal article" date="2019" name="Nat. Ecol. Evol.">
        <title>Megaphylogeny resolves global patterns of mushroom evolution.</title>
        <authorList>
            <person name="Varga T."/>
            <person name="Krizsan K."/>
            <person name="Foldi C."/>
            <person name="Dima B."/>
            <person name="Sanchez-Garcia M."/>
            <person name="Sanchez-Ramirez S."/>
            <person name="Szollosi G.J."/>
            <person name="Szarkandi J.G."/>
            <person name="Papp V."/>
            <person name="Albert L."/>
            <person name="Andreopoulos W."/>
            <person name="Angelini C."/>
            <person name="Antonin V."/>
            <person name="Barry K.W."/>
            <person name="Bougher N.L."/>
            <person name="Buchanan P."/>
            <person name="Buyck B."/>
            <person name="Bense V."/>
            <person name="Catcheside P."/>
            <person name="Chovatia M."/>
            <person name="Cooper J."/>
            <person name="Damon W."/>
            <person name="Desjardin D."/>
            <person name="Finy P."/>
            <person name="Geml J."/>
            <person name="Haridas S."/>
            <person name="Hughes K."/>
            <person name="Justo A."/>
            <person name="Karasinski D."/>
            <person name="Kautmanova I."/>
            <person name="Kiss B."/>
            <person name="Kocsube S."/>
            <person name="Kotiranta H."/>
            <person name="LaButti K.M."/>
            <person name="Lechner B.E."/>
            <person name="Liimatainen K."/>
            <person name="Lipzen A."/>
            <person name="Lukacs Z."/>
            <person name="Mihaltcheva S."/>
            <person name="Morgado L.N."/>
            <person name="Niskanen T."/>
            <person name="Noordeloos M.E."/>
            <person name="Ohm R.A."/>
            <person name="Ortiz-Santana B."/>
            <person name="Ovrebo C."/>
            <person name="Racz N."/>
            <person name="Riley R."/>
            <person name="Savchenko A."/>
            <person name="Shiryaev A."/>
            <person name="Soop K."/>
            <person name="Spirin V."/>
            <person name="Szebenyi C."/>
            <person name="Tomsovsky M."/>
            <person name="Tulloss R.E."/>
            <person name="Uehling J."/>
            <person name="Grigoriev I.V."/>
            <person name="Vagvolgyi C."/>
            <person name="Papp T."/>
            <person name="Martin F.M."/>
            <person name="Miettinen O."/>
            <person name="Hibbett D.S."/>
            <person name="Nagy L.G."/>
        </authorList>
    </citation>
    <scope>NUCLEOTIDE SEQUENCE [LARGE SCALE GENOMIC DNA]</scope>
    <source>
        <strain evidence="3 4">CBS 121175</strain>
    </source>
</reference>
<organism evidence="3 4">
    <name type="scientific">Coprinopsis marcescibilis</name>
    <name type="common">Agaric fungus</name>
    <name type="synonym">Psathyrella marcescibilis</name>
    <dbReference type="NCBI Taxonomy" id="230819"/>
    <lineage>
        <taxon>Eukaryota</taxon>
        <taxon>Fungi</taxon>
        <taxon>Dikarya</taxon>
        <taxon>Basidiomycota</taxon>
        <taxon>Agaricomycotina</taxon>
        <taxon>Agaricomycetes</taxon>
        <taxon>Agaricomycetidae</taxon>
        <taxon>Agaricales</taxon>
        <taxon>Agaricineae</taxon>
        <taxon>Psathyrellaceae</taxon>
        <taxon>Coprinopsis</taxon>
    </lineage>
</organism>
<feature type="region of interest" description="Disordered" evidence="1">
    <location>
        <begin position="315"/>
        <end position="345"/>
    </location>
</feature>
<keyword evidence="2" id="KW-0472">Membrane</keyword>
<accession>A0A5C3KI25</accession>
<keyword evidence="2" id="KW-1133">Transmembrane helix</keyword>
<keyword evidence="2" id="KW-0812">Transmembrane</keyword>
<proteinExistence type="predicted"/>
<dbReference type="AlphaFoldDB" id="A0A5C3KI25"/>
<dbReference type="Proteomes" id="UP000307440">
    <property type="component" value="Unassembled WGS sequence"/>
</dbReference>
<evidence type="ECO:0000313" key="4">
    <source>
        <dbReference type="Proteomes" id="UP000307440"/>
    </source>
</evidence>
<name>A0A5C3KI25_COPMA</name>
<evidence type="ECO:0000256" key="1">
    <source>
        <dbReference type="SAM" id="MobiDB-lite"/>
    </source>
</evidence>
<dbReference type="EMBL" id="ML210330">
    <property type="protein sequence ID" value="TFK19672.1"/>
    <property type="molecule type" value="Genomic_DNA"/>
</dbReference>
<keyword evidence="4" id="KW-1185">Reference proteome</keyword>
<dbReference type="OrthoDB" id="3351617at2759"/>
<sequence>MSSAWTEEYANDYGLVSAKVTYATNVITVSIVGIQFFMNCYALIVFFETTSERRQGRALYLISGWLIFAFYTMGACSDMSRMFKILLEAVNGLDYMQIYSSTALWMDSLSVSSVCLVFIIGDGLLLYRCSLLLAGGWCWVLALPLLMYLSVIALSIVNVVMLFPYSESMEDTLSNVTLSCDILAFTTNLFITSVLCYQLWSSHRKLARSMPSAGKRLVVYQTAIRILVESALPLAIAGILKAAISYVPIVAGNISRYSGDPKALEVAYACSELLYYGLQALAPQLIIFRVTTGRSWTKTDKSSAEAFSRSLAFYQGPQPDESPITRDDEEIAEEPHGPNRDVSFVNSQFPDKLLSADI</sequence>
<evidence type="ECO:0000313" key="3">
    <source>
        <dbReference type="EMBL" id="TFK19672.1"/>
    </source>
</evidence>
<feature type="transmembrane region" description="Helical" evidence="2">
    <location>
        <begin position="59"/>
        <end position="83"/>
    </location>
</feature>
<feature type="transmembrane region" description="Helical" evidence="2">
    <location>
        <begin position="139"/>
        <end position="162"/>
    </location>
</feature>
<feature type="transmembrane region" description="Helical" evidence="2">
    <location>
        <begin position="103"/>
        <end position="127"/>
    </location>
</feature>
<gene>
    <name evidence="3" type="ORF">FA15DRAFT_708773</name>
</gene>
<evidence type="ECO:0000256" key="2">
    <source>
        <dbReference type="SAM" id="Phobius"/>
    </source>
</evidence>
<feature type="transmembrane region" description="Helical" evidence="2">
    <location>
        <begin position="182"/>
        <end position="200"/>
    </location>
</feature>